<organism evidence="7 8">
    <name type="scientific">Fodinibius roseus</name>
    <dbReference type="NCBI Taxonomy" id="1194090"/>
    <lineage>
        <taxon>Bacteria</taxon>
        <taxon>Pseudomonadati</taxon>
        <taxon>Balneolota</taxon>
        <taxon>Balneolia</taxon>
        <taxon>Balneolales</taxon>
        <taxon>Balneolaceae</taxon>
        <taxon>Fodinibius</taxon>
    </lineage>
</organism>
<dbReference type="RefSeq" id="WP_073060736.1">
    <property type="nucleotide sequence ID" value="NZ_FQUS01000005.1"/>
</dbReference>
<evidence type="ECO:0000256" key="1">
    <source>
        <dbReference type="ARBA" id="ARBA00004141"/>
    </source>
</evidence>
<feature type="transmembrane region" description="Helical" evidence="6">
    <location>
        <begin position="23"/>
        <end position="43"/>
    </location>
</feature>
<dbReference type="GO" id="GO:0015232">
    <property type="term" value="F:heme transmembrane transporter activity"/>
    <property type="evidence" value="ECO:0007669"/>
    <property type="project" value="InterPro"/>
</dbReference>
<evidence type="ECO:0000256" key="4">
    <source>
        <dbReference type="ARBA" id="ARBA00022989"/>
    </source>
</evidence>
<dbReference type="PRINTS" id="PR01414">
    <property type="entry name" value="CCMBBIOGNSIS"/>
</dbReference>
<evidence type="ECO:0000256" key="6">
    <source>
        <dbReference type="SAM" id="Phobius"/>
    </source>
</evidence>
<proteinExistence type="inferred from homology"/>
<keyword evidence="8" id="KW-1185">Reference proteome</keyword>
<feature type="transmembrane region" description="Helical" evidence="6">
    <location>
        <begin position="55"/>
        <end position="74"/>
    </location>
</feature>
<evidence type="ECO:0000313" key="8">
    <source>
        <dbReference type="Proteomes" id="UP000184041"/>
    </source>
</evidence>
<feature type="transmembrane region" description="Helical" evidence="6">
    <location>
        <begin position="95"/>
        <end position="125"/>
    </location>
</feature>
<protein>
    <submittedName>
        <fullName evidence="7">Heme exporter protein B</fullName>
    </submittedName>
</protein>
<evidence type="ECO:0000313" key="7">
    <source>
        <dbReference type="EMBL" id="SHF04371.1"/>
    </source>
</evidence>
<dbReference type="STRING" id="1194090.SAMN05443144_10548"/>
<dbReference type="Proteomes" id="UP000184041">
    <property type="component" value="Unassembled WGS sequence"/>
</dbReference>
<evidence type="ECO:0000256" key="5">
    <source>
        <dbReference type="ARBA" id="ARBA00023136"/>
    </source>
</evidence>
<accession>A0A1M4YF25</accession>
<reference evidence="7 8" key="1">
    <citation type="submission" date="2016-11" db="EMBL/GenBank/DDBJ databases">
        <authorList>
            <person name="Jaros S."/>
            <person name="Januszkiewicz K."/>
            <person name="Wedrychowicz H."/>
        </authorList>
    </citation>
    <scope>NUCLEOTIDE SEQUENCE [LARGE SCALE GENOMIC DNA]</scope>
    <source>
        <strain evidence="7 8">DSM 21986</strain>
    </source>
</reference>
<keyword evidence="4 6" id="KW-1133">Transmembrane helix</keyword>
<name>A0A1M4YF25_9BACT</name>
<keyword evidence="3 6" id="KW-0812">Transmembrane</keyword>
<feature type="transmembrane region" description="Helical" evidence="6">
    <location>
        <begin position="131"/>
        <end position="153"/>
    </location>
</feature>
<comment type="similarity">
    <text evidence="2">Belongs to the CcmB/CycW/HelB family.</text>
</comment>
<dbReference type="Pfam" id="PF03379">
    <property type="entry name" value="CcmB"/>
    <property type="match status" value="1"/>
</dbReference>
<dbReference type="EMBL" id="FQUS01000005">
    <property type="protein sequence ID" value="SHF04371.1"/>
    <property type="molecule type" value="Genomic_DNA"/>
</dbReference>
<feature type="transmembrane region" description="Helical" evidence="6">
    <location>
        <begin position="160"/>
        <end position="178"/>
    </location>
</feature>
<dbReference type="OrthoDB" id="9788444at2"/>
<feature type="transmembrane region" description="Helical" evidence="6">
    <location>
        <begin position="198"/>
        <end position="220"/>
    </location>
</feature>
<dbReference type="InterPro" id="IPR003544">
    <property type="entry name" value="Cyt_c_biogenesis_CcmB"/>
</dbReference>
<evidence type="ECO:0000256" key="2">
    <source>
        <dbReference type="ARBA" id="ARBA00010544"/>
    </source>
</evidence>
<sequence>MNLLQGITAILSKDLQIELRSRYAINTVLAFVGASLLLVLFALNAERLPKSAQSALVWIIILFAALSSLSRSFVMETDKRTFDLLRLHSRAIDVFLGKLCFNYLFTLSVNCVTFITYIFLLGISIADNSAFLLVLTVGTAGLSGVATMLGAIVSQADRKGAIFSVLSIPLLFPLILILVQLTKVALIEDFSQHYLNDFWALVGYTGTTITAGILLFDYIWEE</sequence>
<dbReference type="GO" id="GO:0016020">
    <property type="term" value="C:membrane"/>
    <property type="evidence" value="ECO:0007669"/>
    <property type="project" value="UniProtKB-SubCell"/>
</dbReference>
<dbReference type="GO" id="GO:0017004">
    <property type="term" value="P:cytochrome complex assembly"/>
    <property type="evidence" value="ECO:0007669"/>
    <property type="project" value="InterPro"/>
</dbReference>
<keyword evidence="5 6" id="KW-0472">Membrane</keyword>
<gene>
    <name evidence="7" type="ORF">SAMN05443144_10548</name>
</gene>
<comment type="subcellular location">
    <subcellularLocation>
        <location evidence="1">Membrane</location>
        <topology evidence="1">Multi-pass membrane protein</topology>
    </subcellularLocation>
</comment>
<evidence type="ECO:0000256" key="3">
    <source>
        <dbReference type="ARBA" id="ARBA00022692"/>
    </source>
</evidence>
<dbReference type="AlphaFoldDB" id="A0A1M4YF25"/>